<reference evidence="1" key="1">
    <citation type="journal article" date="2021" name="Proc. Natl. Acad. Sci. U.S.A.">
        <title>A Catalog of Tens of Thousands of Viruses from Human Metagenomes Reveals Hidden Associations with Chronic Diseases.</title>
        <authorList>
            <person name="Tisza M.J."/>
            <person name="Buck C.B."/>
        </authorList>
    </citation>
    <scope>NUCLEOTIDE SEQUENCE</scope>
    <source>
        <strain evidence="1">CtYBm1</strain>
    </source>
</reference>
<accession>A0A8S5LSG7</accession>
<evidence type="ECO:0000313" key="1">
    <source>
        <dbReference type="EMBL" id="DAD72808.1"/>
    </source>
</evidence>
<organism evidence="1">
    <name type="scientific">Siphoviridae sp. ctYBm1</name>
    <dbReference type="NCBI Taxonomy" id="2826374"/>
    <lineage>
        <taxon>Viruses</taxon>
        <taxon>Duplodnaviria</taxon>
        <taxon>Heunggongvirae</taxon>
        <taxon>Uroviricota</taxon>
        <taxon>Caudoviricetes</taxon>
    </lineage>
</organism>
<proteinExistence type="predicted"/>
<protein>
    <submittedName>
        <fullName evidence="1">Uncharacterized protein</fullName>
    </submittedName>
</protein>
<name>A0A8S5LSG7_9CAUD</name>
<sequence>MTHNRPIVKTSGEFKQTVIDMVRAMPLDDFLLIPQAELDKYISAWTEPDANGVVPANEEYKQYFQFIMTIPQDMQILDMDLYYFRIARKIIGNIMIALLESQYYNKVFGYEDINYENYQLLYELIQETGDKIEDNPDNRRAYMSAQELKQEFNKYYQKVLDDNTNSEG</sequence>
<dbReference type="EMBL" id="BK014726">
    <property type="protein sequence ID" value="DAD72808.1"/>
    <property type="molecule type" value="Genomic_DNA"/>
</dbReference>